<protein>
    <recommendedName>
        <fullName evidence="6">G-protein coupled receptors family 1 profile domain-containing protein</fullName>
    </recommendedName>
</protein>
<proteinExistence type="predicted"/>
<keyword evidence="3 5" id="KW-1133">Transmembrane helix</keyword>
<dbReference type="AlphaFoldDB" id="A0AAN9BA82"/>
<keyword evidence="4 5" id="KW-0472">Membrane</keyword>
<feature type="transmembrane region" description="Helical" evidence="5">
    <location>
        <begin position="243"/>
        <end position="270"/>
    </location>
</feature>
<comment type="subcellular location">
    <subcellularLocation>
        <location evidence="1">Membrane</location>
    </subcellularLocation>
</comment>
<keyword evidence="2 5" id="KW-0812">Transmembrane</keyword>
<evidence type="ECO:0000256" key="4">
    <source>
        <dbReference type="ARBA" id="ARBA00023136"/>
    </source>
</evidence>
<feature type="transmembrane region" description="Helical" evidence="5">
    <location>
        <begin position="147"/>
        <end position="169"/>
    </location>
</feature>
<reference evidence="7 8" key="1">
    <citation type="submission" date="2024-02" db="EMBL/GenBank/DDBJ databases">
        <title>Chromosome-scale genome assembly of the rough periwinkle Littorina saxatilis.</title>
        <authorList>
            <person name="De Jode A."/>
            <person name="Faria R."/>
            <person name="Formenti G."/>
            <person name="Sims Y."/>
            <person name="Smith T.P."/>
            <person name="Tracey A."/>
            <person name="Wood J.M.D."/>
            <person name="Zagrodzka Z.B."/>
            <person name="Johannesson K."/>
            <person name="Butlin R.K."/>
            <person name="Leder E.H."/>
        </authorList>
    </citation>
    <scope>NUCLEOTIDE SEQUENCE [LARGE SCALE GENOMIC DNA]</scope>
    <source>
        <strain evidence="7">Snail1</strain>
        <tissue evidence="7">Muscle</tissue>
    </source>
</reference>
<dbReference type="InterPro" id="IPR052954">
    <property type="entry name" value="GPCR-Ligand_Int"/>
</dbReference>
<evidence type="ECO:0000259" key="6">
    <source>
        <dbReference type="PROSITE" id="PS50262"/>
    </source>
</evidence>
<dbReference type="SMART" id="SM01381">
    <property type="entry name" value="7TM_GPCR_Srsx"/>
    <property type="match status" value="1"/>
</dbReference>
<evidence type="ECO:0000256" key="5">
    <source>
        <dbReference type="SAM" id="Phobius"/>
    </source>
</evidence>
<dbReference type="Gene3D" id="1.20.1070.10">
    <property type="entry name" value="Rhodopsin 7-helix transmembrane proteins"/>
    <property type="match status" value="1"/>
</dbReference>
<feature type="transmembrane region" description="Helical" evidence="5">
    <location>
        <begin position="339"/>
        <end position="363"/>
    </location>
</feature>
<dbReference type="InterPro" id="IPR000276">
    <property type="entry name" value="GPCR_Rhodpsn"/>
</dbReference>
<feature type="transmembrane region" description="Helical" evidence="5">
    <location>
        <begin position="190"/>
        <end position="207"/>
    </location>
</feature>
<comment type="caution">
    <text evidence="7">The sequence shown here is derived from an EMBL/GenBank/DDBJ whole genome shotgun (WGS) entry which is preliminary data.</text>
</comment>
<feature type="domain" description="G-protein coupled receptors family 1 profile" evidence="6">
    <location>
        <begin position="86"/>
        <end position="362"/>
    </location>
</feature>
<dbReference type="GO" id="GO:0016020">
    <property type="term" value="C:membrane"/>
    <property type="evidence" value="ECO:0007669"/>
    <property type="project" value="UniProtKB-SubCell"/>
</dbReference>
<dbReference type="PRINTS" id="PR00237">
    <property type="entry name" value="GPCRRHODOPSN"/>
</dbReference>
<feature type="transmembrane region" description="Helical" evidence="5">
    <location>
        <begin position="303"/>
        <end position="327"/>
    </location>
</feature>
<dbReference type="EMBL" id="JBAMIC010000010">
    <property type="protein sequence ID" value="KAK7102270.1"/>
    <property type="molecule type" value="Genomic_DNA"/>
</dbReference>
<evidence type="ECO:0000256" key="1">
    <source>
        <dbReference type="ARBA" id="ARBA00004370"/>
    </source>
</evidence>
<evidence type="ECO:0000313" key="8">
    <source>
        <dbReference type="Proteomes" id="UP001374579"/>
    </source>
</evidence>
<keyword evidence="8" id="KW-1185">Reference proteome</keyword>
<feature type="transmembrane region" description="Helical" evidence="5">
    <location>
        <begin position="75"/>
        <end position="95"/>
    </location>
</feature>
<dbReference type="PANTHER" id="PTHR46641">
    <property type="entry name" value="FMRFAMIDE RECEPTOR-RELATED"/>
    <property type="match status" value="1"/>
</dbReference>
<evidence type="ECO:0000256" key="2">
    <source>
        <dbReference type="ARBA" id="ARBA00022692"/>
    </source>
</evidence>
<sequence>MNQSFTNNYDTATVILPPLLPWNDPQNITSSNDSLVNNNTTTIPIPPPFLPWDNPDNIISRDTYVTIRYVTDVSITPLLFLICLPTNLVSALVFWRQGLKDRSNMCLFVLALVDLAYVTTLMVAALSPFIGFVDEALANRYTPYSDVYLIGVVWALKLTSGCVSVVIAVDRCLCVVFPLKIESLMSTRTMGILLGSITLVMQIFYLVHPLANDIVVVTTPGGGQVYSIVPAAFYINNKVLVDVVGIILVAFVVPIATFVVVSITTTITVVKLRLALSWRQATSSGSAASTTNATRQTSLTRMLVLLSCVYIFFAAPLVAFTLMRLALPDYSPWGRYSNFFLATHNIGTVCSEINSSVNFFVYYTRSSRFRQVLAGLYCWKRVAKSADSKTLKSETQMSTI</sequence>
<dbReference type="PROSITE" id="PS50262">
    <property type="entry name" value="G_PROTEIN_RECEP_F1_2"/>
    <property type="match status" value="1"/>
</dbReference>
<name>A0AAN9BA82_9CAEN</name>
<dbReference type="PANTHER" id="PTHR46641:SF2">
    <property type="entry name" value="FMRFAMIDE RECEPTOR"/>
    <property type="match status" value="1"/>
</dbReference>
<dbReference type="GO" id="GO:0004930">
    <property type="term" value="F:G protein-coupled receptor activity"/>
    <property type="evidence" value="ECO:0007669"/>
    <property type="project" value="InterPro"/>
</dbReference>
<dbReference type="Proteomes" id="UP001374579">
    <property type="component" value="Unassembled WGS sequence"/>
</dbReference>
<accession>A0AAN9BA82</accession>
<dbReference type="SUPFAM" id="SSF81321">
    <property type="entry name" value="Family A G protein-coupled receptor-like"/>
    <property type="match status" value="1"/>
</dbReference>
<evidence type="ECO:0000313" key="7">
    <source>
        <dbReference type="EMBL" id="KAK7102270.1"/>
    </source>
</evidence>
<dbReference type="InterPro" id="IPR017452">
    <property type="entry name" value="GPCR_Rhodpsn_7TM"/>
</dbReference>
<gene>
    <name evidence="7" type="ORF">V1264_020514</name>
</gene>
<organism evidence="7 8">
    <name type="scientific">Littorina saxatilis</name>
    <dbReference type="NCBI Taxonomy" id="31220"/>
    <lineage>
        <taxon>Eukaryota</taxon>
        <taxon>Metazoa</taxon>
        <taxon>Spiralia</taxon>
        <taxon>Lophotrochozoa</taxon>
        <taxon>Mollusca</taxon>
        <taxon>Gastropoda</taxon>
        <taxon>Caenogastropoda</taxon>
        <taxon>Littorinimorpha</taxon>
        <taxon>Littorinoidea</taxon>
        <taxon>Littorinidae</taxon>
        <taxon>Littorina</taxon>
    </lineage>
</organism>
<feature type="transmembrane region" description="Helical" evidence="5">
    <location>
        <begin position="107"/>
        <end position="127"/>
    </location>
</feature>
<evidence type="ECO:0000256" key="3">
    <source>
        <dbReference type="ARBA" id="ARBA00022989"/>
    </source>
</evidence>